<keyword evidence="9" id="KW-0819">tRNA processing</keyword>
<feature type="binding site" evidence="9">
    <location>
        <position position="11"/>
    </location>
    <ligand>
        <name>[4Fe-4S] cluster</name>
        <dbReference type="ChEBI" id="CHEBI:49883"/>
        <label>1</label>
    </ligand>
</feature>
<dbReference type="NCBIfam" id="TIGR00089">
    <property type="entry name" value="MiaB/RimO family radical SAM methylthiotransferase"/>
    <property type="match status" value="1"/>
</dbReference>
<evidence type="ECO:0000313" key="14">
    <source>
        <dbReference type="Proteomes" id="UP000738431"/>
    </source>
</evidence>
<evidence type="ECO:0000256" key="9">
    <source>
        <dbReference type="HAMAP-Rule" id="MF_01864"/>
    </source>
</evidence>
<gene>
    <name evidence="9 13" type="primary">miaB</name>
    <name evidence="13" type="ORF">K1X11_015280</name>
</gene>
<dbReference type="NCBIfam" id="TIGR01574">
    <property type="entry name" value="miaB-methiolase"/>
    <property type="match status" value="1"/>
</dbReference>
<dbReference type="PANTHER" id="PTHR43020:SF2">
    <property type="entry name" value="MITOCHONDRIAL TRNA METHYLTHIOTRANSFERASE CDK5RAP1"/>
    <property type="match status" value="1"/>
</dbReference>
<dbReference type="PROSITE" id="PS50926">
    <property type="entry name" value="TRAM"/>
    <property type="match status" value="1"/>
</dbReference>
<comment type="catalytic activity">
    <reaction evidence="9">
        <text>N(6)-dimethylallyladenosine(37) in tRNA + (sulfur carrier)-SH + AH2 + 2 S-adenosyl-L-methionine = 2-methylsulfanyl-N(6)-dimethylallyladenosine(37) in tRNA + (sulfur carrier)-H + 5'-deoxyadenosine + L-methionine + A + S-adenosyl-L-homocysteine + 2 H(+)</text>
        <dbReference type="Rhea" id="RHEA:37067"/>
        <dbReference type="Rhea" id="RHEA-COMP:10375"/>
        <dbReference type="Rhea" id="RHEA-COMP:10376"/>
        <dbReference type="Rhea" id="RHEA-COMP:14737"/>
        <dbReference type="Rhea" id="RHEA-COMP:14739"/>
        <dbReference type="ChEBI" id="CHEBI:13193"/>
        <dbReference type="ChEBI" id="CHEBI:15378"/>
        <dbReference type="ChEBI" id="CHEBI:17319"/>
        <dbReference type="ChEBI" id="CHEBI:17499"/>
        <dbReference type="ChEBI" id="CHEBI:29917"/>
        <dbReference type="ChEBI" id="CHEBI:57844"/>
        <dbReference type="ChEBI" id="CHEBI:57856"/>
        <dbReference type="ChEBI" id="CHEBI:59789"/>
        <dbReference type="ChEBI" id="CHEBI:64428"/>
        <dbReference type="ChEBI" id="CHEBI:74415"/>
        <dbReference type="ChEBI" id="CHEBI:74417"/>
        <dbReference type="EC" id="2.8.4.3"/>
    </reaction>
</comment>
<evidence type="ECO:0000256" key="8">
    <source>
        <dbReference type="ARBA" id="ARBA00033765"/>
    </source>
</evidence>
<evidence type="ECO:0000256" key="7">
    <source>
        <dbReference type="ARBA" id="ARBA00023014"/>
    </source>
</evidence>
<feature type="domain" description="Radical SAM core" evidence="12">
    <location>
        <begin position="151"/>
        <end position="385"/>
    </location>
</feature>
<feature type="domain" description="TRAM" evidence="10">
    <location>
        <begin position="388"/>
        <end position="450"/>
    </location>
</feature>
<dbReference type="EC" id="2.8.4.3" evidence="8 9"/>
<evidence type="ECO:0000256" key="4">
    <source>
        <dbReference type="ARBA" id="ARBA00022691"/>
    </source>
</evidence>
<evidence type="ECO:0000256" key="6">
    <source>
        <dbReference type="ARBA" id="ARBA00023004"/>
    </source>
</evidence>
<dbReference type="InterPro" id="IPR005839">
    <property type="entry name" value="Methylthiotransferase"/>
</dbReference>
<dbReference type="Pfam" id="PF04055">
    <property type="entry name" value="Radical_SAM"/>
    <property type="match status" value="1"/>
</dbReference>
<keyword evidence="9" id="KW-0963">Cytoplasm</keyword>
<dbReference type="CDD" id="cd01335">
    <property type="entry name" value="Radical_SAM"/>
    <property type="match status" value="1"/>
</dbReference>
<keyword evidence="5 9" id="KW-0479">Metal-binding</keyword>
<dbReference type="Gene3D" id="3.80.30.20">
    <property type="entry name" value="tm_1862 like domain"/>
    <property type="match status" value="1"/>
</dbReference>
<proteinExistence type="inferred from homology"/>
<dbReference type="InterPro" id="IPR006638">
    <property type="entry name" value="Elp3/MiaA/NifB-like_rSAM"/>
</dbReference>
<keyword evidence="3 9" id="KW-0808">Transferase</keyword>
<dbReference type="Gene3D" id="3.40.50.12160">
    <property type="entry name" value="Methylthiotransferase, N-terminal domain"/>
    <property type="match status" value="1"/>
</dbReference>
<dbReference type="Pfam" id="PF01938">
    <property type="entry name" value="TRAM"/>
    <property type="match status" value="1"/>
</dbReference>
<keyword evidence="14" id="KW-1185">Reference proteome</keyword>
<name>A0ABZ1C400_9BACT</name>
<dbReference type="PANTHER" id="PTHR43020">
    <property type="entry name" value="CDK5 REGULATORY SUBUNIT-ASSOCIATED PROTEIN 1"/>
    <property type="match status" value="1"/>
</dbReference>
<dbReference type="InterPro" id="IPR023404">
    <property type="entry name" value="rSAM_horseshoe"/>
</dbReference>
<evidence type="ECO:0000256" key="1">
    <source>
        <dbReference type="ARBA" id="ARBA00003234"/>
    </source>
</evidence>
<dbReference type="Pfam" id="PF00919">
    <property type="entry name" value="UPF0004"/>
    <property type="match status" value="1"/>
</dbReference>
<dbReference type="PROSITE" id="PS51449">
    <property type="entry name" value="MTTASE_N"/>
    <property type="match status" value="1"/>
</dbReference>
<evidence type="ECO:0000256" key="3">
    <source>
        <dbReference type="ARBA" id="ARBA00022679"/>
    </source>
</evidence>
<reference evidence="13 14" key="1">
    <citation type="submission" date="2023-12" db="EMBL/GenBank/DDBJ databases">
        <title>Description of an unclassified Opitutus bacterium of Verrucomicrobiota.</title>
        <authorList>
            <person name="Zhang D.-F."/>
        </authorList>
    </citation>
    <scope>NUCLEOTIDE SEQUENCE [LARGE SCALE GENOMIC DNA]</scope>
    <source>
        <strain evidence="13 14">WL0086</strain>
    </source>
</reference>
<comment type="cofactor">
    <cofactor evidence="9">
        <name>[4Fe-4S] cluster</name>
        <dbReference type="ChEBI" id="CHEBI:49883"/>
    </cofactor>
    <text evidence="9">Binds 2 [4Fe-4S] clusters. One cluster is coordinated with 3 cysteines and an exchangeable S-adenosyl-L-methionine.</text>
</comment>
<feature type="binding site" evidence="9">
    <location>
        <position position="165"/>
    </location>
    <ligand>
        <name>[4Fe-4S] cluster</name>
        <dbReference type="ChEBI" id="CHEBI:49883"/>
        <label>2</label>
        <note>4Fe-4S-S-AdoMet</note>
    </ligand>
</feature>
<dbReference type="SFLD" id="SFLDG01082">
    <property type="entry name" value="B12-binding_domain_containing"/>
    <property type="match status" value="1"/>
</dbReference>
<protein>
    <recommendedName>
        <fullName evidence="8 9">tRNA-2-methylthio-N(6)-dimethylallyladenosine synthase</fullName>
        <ecNumber evidence="8 9">2.8.4.3</ecNumber>
    </recommendedName>
    <alternativeName>
        <fullName evidence="9">(Dimethylallyl)adenosine tRNA methylthiotransferase MiaB</fullName>
    </alternativeName>
    <alternativeName>
        <fullName evidence="9">tRNA-i(6)A37 methylthiotransferase</fullName>
    </alternativeName>
</protein>
<evidence type="ECO:0000259" key="12">
    <source>
        <dbReference type="PROSITE" id="PS51918"/>
    </source>
</evidence>
<keyword evidence="4 9" id="KW-0949">S-adenosyl-L-methionine</keyword>
<dbReference type="RefSeq" id="WP_221031681.1">
    <property type="nucleotide sequence ID" value="NZ_CP139781.1"/>
</dbReference>
<comment type="function">
    <text evidence="1 9">Catalyzes the methylthiolation of N6-(dimethylallyl)adenosine (i(6)A), leading to the formation of 2-methylthio-N6-(dimethylallyl)adenosine (ms(2)i(6)A) at position 37 in tRNAs that read codons beginning with uridine.</text>
</comment>
<dbReference type="InterPro" id="IPR038135">
    <property type="entry name" value="Methylthiotransferase_N_sf"/>
</dbReference>
<comment type="subcellular location">
    <subcellularLocation>
        <location evidence="9">Cytoplasm</location>
    </subcellularLocation>
</comment>
<dbReference type="GO" id="GO:0035597">
    <property type="term" value="F:tRNA-2-methylthio-N(6)-dimethylallyladenosine(37) synthase activity"/>
    <property type="evidence" value="ECO:0007669"/>
    <property type="project" value="UniProtKB-EC"/>
</dbReference>
<dbReference type="SFLD" id="SFLDG01061">
    <property type="entry name" value="methylthiotransferase"/>
    <property type="match status" value="1"/>
</dbReference>
<dbReference type="SFLD" id="SFLDF00273">
    <property type="entry name" value="(dimethylallyl)adenosine_tRNA"/>
    <property type="match status" value="1"/>
</dbReference>
<dbReference type="SUPFAM" id="SSF102114">
    <property type="entry name" value="Radical SAM enzymes"/>
    <property type="match status" value="1"/>
</dbReference>
<comment type="similarity">
    <text evidence="9">Belongs to the methylthiotransferase family. MiaB subfamily.</text>
</comment>
<dbReference type="InterPro" id="IPR002792">
    <property type="entry name" value="TRAM_dom"/>
</dbReference>
<feature type="binding site" evidence="9">
    <location>
        <position position="81"/>
    </location>
    <ligand>
        <name>[4Fe-4S] cluster</name>
        <dbReference type="ChEBI" id="CHEBI:49883"/>
        <label>1</label>
    </ligand>
</feature>
<dbReference type="InterPro" id="IPR013848">
    <property type="entry name" value="Methylthiotransferase_N"/>
</dbReference>
<dbReference type="InterPro" id="IPR006463">
    <property type="entry name" value="MiaB_methiolase"/>
</dbReference>
<dbReference type="EMBL" id="CP139781">
    <property type="protein sequence ID" value="WRQ86176.1"/>
    <property type="molecule type" value="Genomic_DNA"/>
</dbReference>
<evidence type="ECO:0000259" key="11">
    <source>
        <dbReference type="PROSITE" id="PS51449"/>
    </source>
</evidence>
<sequence>MNRVYIKTYGCQMNERDSEAVAAMLRGRGYRIVDAEDQCDIMLLNTCSVRDAAEQKALGKASYVSHRKKKNPDFVLGILGCMAQNRGAAILEQLPDVDLIVGTQKFHQVPDYLDNLRAAREAGVLVGSSIVDIEEEAGSQNTIREHFEPEGEQKVSAFVSIQQGCNMSCHFCIVPKTRGDERSRPMEDIVAECRQLAARGIKEITLLGQIVTSYGRRDYTHTNGISPFVQLIEKVHEIEGIERIRFTSPHPRGFKQDLVEAYGRLPKLMPYVHLPMQSGSDTILRAMNRPYSAARYKEIVDALRAVTPDMYFSTDVIVGFPGETEEDFQQTKELFRACNFDMAYIFKYSIRTGTVAEELEDQLPDEVKERRNQELLDVLRENSLRRNQSLVGSTQAVLIEGPDKTGEHFTGRTPGNRVVIVDADPRLVGEVVQVKIHRATISTLYGDLVLEGVES</sequence>
<feature type="binding site" evidence="9">
    <location>
        <position position="47"/>
    </location>
    <ligand>
        <name>[4Fe-4S] cluster</name>
        <dbReference type="ChEBI" id="CHEBI:49883"/>
        <label>1</label>
    </ligand>
</feature>
<comment type="subunit">
    <text evidence="9">Monomer.</text>
</comment>
<feature type="binding site" evidence="9">
    <location>
        <position position="172"/>
    </location>
    <ligand>
        <name>[4Fe-4S] cluster</name>
        <dbReference type="ChEBI" id="CHEBI:49883"/>
        <label>2</label>
        <note>4Fe-4S-S-AdoMet</note>
    </ligand>
</feature>
<dbReference type="InterPro" id="IPR007197">
    <property type="entry name" value="rSAM"/>
</dbReference>
<feature type="binding site" evidence="9">
    <location>
        <position position="169"/>
    </location>
    <ligand>
        <name>[4Fe-4S] cluster</name>
        <dbReference type="ChEBI" id="CHEBI:49883"/>
        <label>2</label>
        <note>4Fe-4S-S-AdoMet</note>
    </ligand>
</feature>
<dbReference type="SMART" id="SM00729">
    <property type="entry name" value="Elp3"/>
    <property type="match status" value="1"/>
</dbReference>
<dbReference type="SFLD" id="SFLDS00029">
    <property type="entry name" value="Radical_SAM"/>
    <property type="match status" value="1"/>
</dbReference>
<dbReference type="HAMAP" id="MF_01864">
    <property type="entry name" value="tRNA_metthiotr_MiaB"/>
    <property type="match status" value="1"/>
</dbReference>
<dbReference type="PROSITE" id="PS51918">
    <property type="entry name" value="RADICAL_SAM"/>
    <property type="match status" value="1"/>
</dbReference>
<keyword evidence="7 9" id="KW-0411">Iron-sulfur</keyword>
<keyword evidence="2 9" id="KW-0004">4Fe-4S</keyword>
<keyword evidence="6 9" id="KW-0408">Iron</keyword>
<dbReference type="InterPro" id="IPR058240">
    <property type="entry name" value="rSAM_sf"/>
</dbReference>
<evidence type="ECO:0000313" key="13">
    <source>
        <dbReference type="EMBL" id="WRQ86176.1"/>
    </source>
</evidence>
<evidence type="ECO:0000259" key="10">
    <source>
        <dbReference type="PROSITE" id="PS50926"/>
    </source>
</evidence>
<evidence type="ECO:0000256" key="5">
    <source>
        <dbReference type="ARBA" id="ARBA00022723"/>
    </source>
</evidence>
<organism evidence="13 14">
    <name type="scientific">Actomonas aquatica</name>
    <dbReference type="NCBI Taxonomy" id="2866162"/>
    <lineage>
        <taxon>Bacteria</taxon>
        <taxon>Pseudomonadati</taxon>
        <taxon>Verrucomicrobiota</taxon>
        <taxon>Opitutia</taxon>
        <taxon>Opitutales</taxon>
        <taxon>Opitutaceae</taxon>
        <taxon>Actomonas</taxon>
    </lineage>
</organism>
<dbReference type="Proteomes" id="UP000738431">
    <property type="component" value="Chromosome"/>
</dbReference>
<accession>A0ABZ1C400</accession>
<evidence type="ECO:0000256" key="2">
    <source>
        <dbReference type="ARBA" id="ARBA00022485"/>
    </source>
</evidence>
<feature type="domain" description="MTTase N-terminal" evidence="11">
    <location>
        <begin position="2"/>
        <end position="118"/>
    </location>
</feature>